<protein>
    <submittedName>
        <fullName evidence="9">Acriflavine resistance protein B</fullName>
    </submittedName>
</protein>
<dbReference type="Gene3D" id="3.30.70.1430">
    <property type="entry name" value="Multidrug efflux transporter AcrB pore domain"/>
    <property type="match status" value="2"/>
</dbReference>
<evidence type="ECO:0000313" key="10">
    <source>
        <dbReference type="Proteomes" id="UP000681075"/>
    </source>
</evidence>
<feature type="transmembrane region" description="Helical" evidence="8">
    <location>
        <begin position="953"/>
        <end position="972"/>
    </location>
</feature>
<feature type="transmembrane region" description="Helical" evidence="8">
    <location>
        <begin position="984"/>
        <end position="1010"/>
    </location>
</feature>
<gene>
    <name evidence="9" type="ORF">TMPK1_33940</name>
</gene>
<keyword evidence="10" id="KW-1185">Reference proteome</keyword>
<dbReference type="Gene3D" id="3.30.70.1440">
    <property type="entry name" value="Multidrug efflux transporter AcrB pore domain"/>
    <property type="match status" value="1"/>
</dbReference>
<dbReference type="EMBL" id="BOPV01000001">
    <property type="protein sequence ID" value="GIL41157.1"/>
    <property type="molecule type" value="Genomic_DNA"/>
</dbReference>
<dbReference type="GO" id="GO:0005886">
    <property type="term" value="C:plasma membrane"/>
    <property type="evidence" value="ECO:0007669"/>
    <property type="project" value="UniProtKB-SubCell"/>
</dbReference>
<evidence type="ECO:0000256" key="3">
    <source>
        <dbReference type="ARBA" id="ARBA00022475"/>
    </source>
</evidence>
<dbReference type="PRINTS" id="PR00702">
    <property type="entry name" value="ACRIFLAVINRP"/>
</dbReference>
<evidence type="ECO:0000256" key="6">
    <source>
        <dbReference type="ARBA" id="ARBA00022989"/>
    </source>
</evidence>
<comment type="subcellular location">
    <subcellularLocation>
        <location evidence="1">Cell inner membrane</location>
        <topology evidence="1">Multi-pass membrane protein</topology>
    </subcellularLocation>
</comment>
<keyword evidence="3" id="KW-1003">Cell membrane</keyword>
<dbReference type="Proteomes" id="UP000681075">
    <property type="component" value="Unassembled WGS sequence"/>
</dbReference>
<evidence type="ECO:0000256" key="1">
    <source>
        <dbReference type="ARBA" id="ARBA00004429"/>
    </source>
</evidence>
<keyword evidence="2" id="KW-0813">Transport</keyword>
<dbReference type="PANTHER" id="PTHR32063:SF21">
    <property type="entry name" value="MULTIDRUG RESISTANCE PROTEIN MDTB"/>
    <property type="match status" value="1"/>
</dbReference>
<dbReference type="AlphaFoldDB" id="A0A8S8XHW0"/>
<feature type="transmembrane region" description="Helical" evidence="8">
    <location>
        <begin position="462"/>
        <end position="485"/>
    </location>
</feature>
<dbReference type="Gene3D" id="3.30.70.1320">
    <property type="entry name" value="Multidrug efflux transporter AcrB pore domain like"/>
    <property type="match status" value="1"/>
</dbReference>
<keyword evidence="5 8" id="KW-0812">Transmembrane</keyword>
<sequence length="1035" mass="111527">MSISTAFITRPIATTLLTMGLLIFGSAAFFLLPVAALPEVEFPTIQISANLPGASPETMANSVASPLERQLATIQGVSQITSTSSTGSTQVTVQFVLNRSIDAAAQDVSAAINAARGRLPADLPDPPQYKKVNPADTPVLLYGLTSEYLPDYEVSKYADILAQQLSTQPGVSQVTIGGEQKFAVRVDVNPTALAARGIGIDEVASAITATNLNRPKGQLQGATKAFQLDANDQLTDAKQFADVLITYRNGAPVKVSDVARVYDGVENDKVRGYFNGRPGILLLITRQTGANVVETVDAIKARMPSLIATVPPTIEFGLIADRSLSVRSAIHEVEITLLITIALVIVTILLFLRNITATIIPATAVPLSLVGTFAVMYVCGFSLNNLTLMGLAIAVGLVVDDAIVMLENIVRYVEHGEKPYDAALKGASEIGFTIVSITVSLIAVFIPLLFLGGIVGRLFREFGVTVTASLLVSMVVSLTLTPMLASRFIKPEKPEAERGRLFKISEHAFNSTLDFYRRTLGWVLRHQFLTLMTTLAIMALTVTLYIVLPKGFIPQEDTGTIFAQTEAAPDVSFKEMSALMQRVSQITMTDPDIDGGGAFVGSAGGSSNTGRMFVSLKNRNLRTRSADQIIADLRPKFAQIQGLKVYLQSVQSIRIGGRPSRTQYQYTLQSIDGDSLRQWAPKIEAELRKVKGVEDVASDLQATSPRYRIEIDRVQAARLGISTDLVDAALYSAYGDRFVSTIFTDLDQYRVVMGVQDQFQADETALSQLYVRSRTSDLVPLSSFVRIKPTTAALSVNHSAQFPSVTLSFNLSPGVALGQVVPTIQDIPGKIGAPQTISARFEGTAQEFQNSLKSQPILIGVAIIAVYIVLGVLYESFVHPITILSTIPSAGLGALLGLAITGKELSVVAIIGIIMLIGIVKKNAIMMVDFAIEAERGGKKPEDAIFEACMLRFRPIMMTSFAAILGGVPLALSRGYGAELRVPLGVAIVGGLLVSQILTLYTTPVVYLYLDRFQSWAARKIAKRKHRHGDLQPAE</sequence>
<dbReference type="SUPFAM" id="SSF82714">
    <property type="entry name" value="Multidrug efflux transporter AcrB TolC docking domain, DN and DC subdomains"/>
    <property type="match status" value="2"/>
</dbReference>
<dbReference type="Gene3D" id="3.30.2090.10">
    <property type="entry name" value="Multidrug efflux transporter AcrB TolC docking domain, DN and DC subdomains"/>
    <property type="match status" value="2"/>
</dbReference>
<evidence type="ECO:0000256" key="7">
    <source>
        <dbReference type="ARBA" id="ARBA00023136"/>
    </source>
</evidence>
<reference evidence="9" key="1">
    <citation type="submission" date="2021-02" db="EMBL/GenBank/DDBJ databases">
        <title>Genome sequence of Rhodospirillales sp. strain TMPK1 isolated from soil.</title>
        <authorList>
            <person name="Nakai R."/>
            <person name="Kusada H."/>
            <person name="Tamaki H."/>
        </authorList>
    </citation>
    <scope>NUCLEOTIDE SEQUENCE</scope>
    <source>
        <strain evidence="9">TMPK1</strain>
    </source>
</reference>
<dbReference type="InterPro" id="IPR027463">
    <property type="entry name" value="AcrB_DN_DC_subdom"/>
</dbReference>
<dbReference type="SUPFAM" id="SSF82693">
    <property type="entry name" value="Multidrug efflux transporter AcrB pore domain, PN1, PN2, PC1 and PC2 subdomains"/>
    <property type="match status" value="4"/>
</dbReference>
<keyword evidence="4" id="KW-0997">Cell inner membrane</keyword>
<dbReference type="Gene3D" id="1.20.1640.10">
    <property type="entry name" value="Multidrug efflux transporter AcrB transmembrane domain"/>
    <property type="match status" value="2"/>
</dbReference>
<comment type="caution">
    <text evidence="9">The sequence shown here is derived from an EMBL/GenBank/DDBJ whole genome shotgun (WGS) entry which is preliminary data.</text>
</comment>
<proteinExistence type="predicted"/>
<feature type="transmembrane region" description="Helical" evidence="8">
    <location>
        <begin position="857"/>
        <end position="874"/>
    </location>
</feature>
<feature type="transmembrane region" description="Helical" evidence="8">
    <location>
        <begin position="430"/>
        <end position="456"/>
    </location>
</feature>
<dbReference type="FunFam" id="1.20.1640.10:FF:000001">
    <property type="entry name" value="Efflux pump membrane transporter"/>
    <property type="match status" value="1"/>
</dbReference>
<organism evidence="9 10">
    <name type="scientific">Roseiterribacter gracilis</name>
    <dbReference type="NCBI Taxonomy" id="2812848"/>
    <lineage>
        <taxon>Bacteria</taxon>
        <taxon>Pseudomonadati</taxon>
        <taxon>Pseudomonadota</taxon>
        <taxon>Alphaproteobacteria</taxon>
        <taxon>Rhodospirillales</taxon>
        <taxon>Roseiterribacteraceae</taxon>
        <taxon>Roseiterribacter</taxon>
    </lineage>
</organism>
<dbReference type="InterPro" id="IPR001036">
    <property type="entry name" value="Acrflvin-R"/>
</dbReference>
<evidence type="ECO:0000256" key="2">
    <source>
        <dbReference type="ARBA" id="ARBA00022448"/>
    </source>
</evidence>
<feature type="transmembrane region" description="Helical" evidence="8">
    <location>
        <begin position="528"/>
        <end position="548"/>
    </location>
</feature>
<name>A0A8S8XHW0_9PROT</name>
<keyword evidence="7 8" id="KW-0472">Membrane</keyword>
<evidence type="ECO:0000313" key="9">
    <source>
        <dbReference type="EMBL" id="GIL41157.1"/>
    </source>
</evidence>
<feature type="transmembrane region" description="Helical" evidence="8">
    <location>
        <begin position="907"/>
        <end position="932"/>
    </location>
</feature>
<evidence type="ECO:0000256" key="5">
    <source>
        <dbReference type="ARBA" id="ARBA00022692"/>
    </source>
</evidence>
<feature type="transmembrane region" description="Helical" evidence="8">
    <location>
        <begin position="364"/>
        <end position="383"/>
    </location>
</feature>
<dbReference type="Pfam" id="PF00873">
    <property type="entry name" value="ACR_tran"/>
    <property type="match status" value="1"/>
</dbReference>
<evidence type="ECO:0000256" key="8">
    <source>
        <dbReference type="SAM" id="Phobius"/>
    </source>
</evidence>
<dbReference type="PANTHER" id="PTHR32063">
    <property type="match status" value="1"/>
</dbReference>
<dbReference type="SUPFAM" id="SSF82866">
    <property type="entry name" value="Multidrug efflux transporter AcrB transmembrane domain"/>
    <property type="match status" value="2"/>
</dbReference>
<evidence type="ECO:0000256" key="4">
    <source>
        <dbReference type="ARBA" id="ARBA00022519"/>
    </source>
</evidence>
<dbReference type="GO" id="GO:0042910">
    <property type="term" value="F:xenobiotic transmembrane transporter activity"/>
    <property type="evidence" value="ECO:0007669"/>
    <property type="project" value="TreeGrafter"/>
</dbReference>
<keyword evidence="6 8" id="KW-1133">Transmembrane helix</keyword>
<dbReference type="FunFam" id="3.30.70.1430:FF:000001">
    <property type="entry name" value="Efflux pump membrane transporter"/>
    <property type="match status" value="1"/>
</dbReference>
<feature type="transmembrane region" description="Helical" evidence="8">
    <location>
        <begin position="335"/>
        <end position="352"/>
    </location>
</feature>
<accession>A0A8S8XHW0</accession>
<dbReference type="RefSeq" id="WP_420244528.1">
    <property type="nucleotide sequence ID" value="NZ_BOPV01000001.1"/>
</dbReference>